<organism evidence="2 3">
    <name type="scientific">Sorghum bicolor</name>
    <name type="common">Sorghum</name>
    <name type="synonym">Sorghum vulgare</name>
    <dbReference type="NCBI Taxonomy" id="4558"/>
    <lineage>
        <taxon>Eukaryota</taxon>
        <taxon>Viridiplantae</taxon>
        <taxon>Streptophyta</taxon>
        <taxon>Embryophyta</taxon>
        <taxon>Tracheophyta</taxon>
        <taxon>Spermatophyta</taxon>
        <taxon>Magnoliopsida</taxon>
        <taxon>Liliopsida</taxon>
        <taxon>Poales</taxon>
        <taxon>Poaceae</taxon>
        <taxon>PACMAD clade</taxon>
        <taxon>Panicoideae</taxon>
        <taxon>Andropogonodae</taxon>
        <taxon>Andropogoneae</taxon>
        <taxon>Sorghinae</taxon>
        <taxon>Sorghum</taxon>
    </lineage>
</organism>
<evidence type="ECO:0000256" key="1">
    <source>
        <dbReference type="SAM" id="MobiDB-lite"/>
    </source>
</evidence>
<accession>A0A1Z5S9Y6</accession>
<proteinExistence type="predicted"/>
<dbReference type="EMBL" id="CM000760">
    <property type="protein sequence ID" value="OQU92741.1"/>
    <property type="molecule type" value="Genomic_DNA"/>
</dbReference>
<dbReference type="AlphaFoldDB" id="A0A1Z5S9Y6"/>
<dbReference type="InParanoid" id="A0A1Z5S9Y6"/>
<gene>
    <name evidence="2" type="ORF">SORBI_3001G400601</name>
</gene>
<reference evidence="2 3" key="1">
    <citation type="journal article" date="2009" name="Nature">
        <title>The Sorghum bicolor genome and the diversification of grasses.</title>
        <authorList>
            <person name="Paterson A.H."/>
            <person name="Bowers J.E."/>
            <person name="Bruggmann R."/>
            <person name="Dubchak I."/>
            <person name="Grimwood J."/>
            <person name="Gundlach H."/>
            <person name="Haberer G."/>
            <person name="Hellsten U."/>
            <person name="Mitros T."/>
            <person name="Poliakov A."/>
            <person name="Schmutz J."/>
            <person name="Spannagl M."/>
            <person name="Tang H."/>
            <person name="Wang X."/>
            <person name="Wicker T."/>
            <person name="Bharti A.K."/>
            <person name="Chapman J."/>
            <person name="Feltus F.A."/>
            <person name="Gowik U."/>
            <person name="Grigoriev I.V."/>
            <person name="Lyons E."/>
            <person name="Maher C.A."/>
            <person name="Martis M."/>
            <person name="Narechania A."/>
            <person name="Otillar R.P."/>
            <person name="Penning B.W."/>
            <person name="Salamov A.A."/>
            <person name="Wang Y."/>
            <person name="Zhang L."/>
            <person name="Carpita N.C."/>
            <person name="Freeling M."/>
            <person name="Gingle A.R."/>
            <person name="Hash C.T."/>
            <person name="Keller B."/>
            <person name="Klein P."/>
            <person name="Kresovich S."/>
            <person name="McCann M.C."/>
            <person name="Ming R."/>
            <person name="Peterson D.G."/>
            <person name="Mehboob-ur-Rahman"/>
            <person name="Ware D."/>
            <person name="Westhoff P."/>
            <person name="Mayer K.F."/>
            <person name="Messing J."/>
            <person name="Rokhsar D.S."/>
        </authorList>
    </citation>
    <scope>NUCLEOTIDE SEQUENCE [LARGE SCALE GENOMIC DNA]</scope>
    <source>
        <strain evidence="3">cv. BTx623</strain>
    </source>
</reference>
<name>A0A1Z5S9Y6_SORBI</name>
<reference evidence="3" key="2">
    <citation type="journal article" date="2018" name="Plant J.">
        <title>The Sorghum bicolor reference genome: improved assembly, gene annotations, a transcriptome atlas, and signatures of genome organization.</title>
        <authorList>
            <person name="McCormick R.F."/>
            <person name="Truong S.K."/>
            <person name="Sreedasyam A."/>
            <person name="Jenkins J."/>
            <person name="Shu S."/>
            <person name="Sims D."/>
            <person name="Kennedy M."/>
            <person name="Amirebrahimi M."/>
            <person name="Weers B.D."/>
            <person name="McKinley B."/>
            <person name="Mattison A."/>
            <person name="Morishige D.T."/>
            <person name="Grimwood J."/>
            <person name="Schmutz J."/>
            <person name="Mullet J.E."/>
        </authorList>
    </citation>
    <scope>NUCLEOTIDE SEQUENCE [LARGE SCALE GENOMIC DNA]</scope>
    <source>
        <strain evidence="3">cv. BTx623</strain>
    </source>
</reference>
<evidence type="ECO:0000313" key="3">
    <source>
        <dbReference type="Proteomes" id="UP000000768"/>
    </source>
</evidence>
<evidence type="ECO:0000313" key="2">
    <source>
        <dbReference type="EMBL" id="OQU92741.1"/>
    </source>
</evidence>
<feature type="region of interest" description="Disordered" evidence="1">
    <location>
        <begin position="57"/>
        <end position="146"/>
    </location>
</feature>
<sequence>MFHQIQIQSAAGAIILCQDPLRPRSSARRRAVTSRGPSPCDLCPSPVVFFTRISFTRGSTSSCTSPSRTWGRREEGEGGAGVGNLDPRGPVGSREEGEGGVGGGHLDRRARSGGRASGRREQRRHAKRADGAAPARGASGREVRGD</sequence>
<keyword evidence="3" id="KW-1185">Reference proteome</keyword>
<dbReference type="Gramene" id="OQU92741">
    <property type="protein sequence ID" value="OQU92741"/>
    <property type="gene ID" value="SORBI_3001G400601"/>
</dbReference>
<protein>
    <submittedName>
        <fullName evidence="2">Uncharacterized protein</fullName>
    </submittedName>
</protein>
<dbReference type="Proteomes" id="UP000000768">
    <property type="component" value="Chromosome 1"/>
</dbReference>
<feature type="compositionally biased region" description="Polar residues" evidence="1">
    <location>
        <begin position="57"/>
        <end position="68"/>
    </location>
</feature>